<dbReference type="EMBL" id="NTMR01000005">
    <property type="protein sequence ID" value="PBK05182.1"/>
    <property type="molecule type" value="Genomic_DNA"/>
</dbReference>
<keyword evidence="6" id="KW-1185">Reference proteome</keyword>
<proteinExistence type="inferred from homology"/>
<dbReference type="PANTHER" id="PTHR34596:SF2">
    <property type="entry name" value="CHITOPORIN"/>
    <property type="match status" value="1"/>
</dbReference>
<dbReference type="InterPro" id="IPR005318">
    <property type="entry name" value="OM_porin_bac"/>
</dbReference>
<dbReference type="InterPro" id="IPR023614">
    <property type="entry name" value="Porin_dom_sf"/>
</dbReference>
<dbReference type="GO" id="GO:0016020">
    <property type="term" value="C:membrane"/>
    <property type="evidence" value="ECO:0007669"/>
    <property type="project" value="InterPro"/>
</dbReference>
<comment type="similarity">
    <text evidence="1">Belongs to the outer membrane porin (Opr) (TC 1.B.25) family.</text>
</comment>
<dbReference type="PANTHER" id="PTHR34596">
    <property type="entry name" value="CHITOPORIN"/>
    <property type="match status" value="1"/>
</dbReference>
<evidence type="ECO:0000256" key="4">
    <source>
        <dbReference type="SAM" id="SignalP"/>
    </source>
</evidence>
<name>A0A2A3MK70_9PSED</name>
<dbReference type="Proteomes" id="UP000242313">
    <property type="component" value="Unassembled WGS sequence"/>
</dbReference>
<evidence type="ECO:0000256" key="3">
    <source>
        <dbReference type="ARBA" id="ARBA00022729"/>
    </source>
</evidence>
<dbReference type="RefSeq" id="WP_096003849.1">
    <property type="nucleotide sequence ID" value="NZ_NTMR01000005.1"/>
</dbReference>
<comment type="caution">
    <text evidence="5">The sequence shown here is derived from an EMBL/GenBank/DDBJ whole genome shotgun (WGS) entry which is preliminary data.</text>
</comment>
<sequence>MRYTPIAGAMAASLLGLVQPALAGGFVEDSKATLNTRNFYINQDNRSGDAAPSYAEEWGQGFLLNFQSGYTDGPVGVGLDALAQLVIRLDSGGRTTKAGRSRNPGSVFPLDSDGSAVNEFSRIDFAAKARVADTELRYGVLQPKLPVLTYNDGRLLPQTFRGTQLTSSDIDGLTLTFGEIREASGRISSDYDDLRIAGGTERVDRFRYAGGDYALTDNLTTSYYFAELKDYYRQHYLGAVHNLALGDGKLTTDLRYFDSNAYGANDDQRAGYGASGFNNNGKVDNQAASALFTVSQSGHSLGLGYQHLSGTSHFPFINNGDGASAYLITDSQIGKFQRAGERTWLARYGYDFAGVGLPGLKTTAAYLRGTDVDSAVAGADSEWERDLRVDYKVQSGYLKDLGISLRHASLRSNVVGQRDIDEVRAILSYRFVLR</sequence>
<keyword evidence="2" id="KW-0813">Transport</keyword>
<evidence type="ECO:0000256" key="2">
    <source>
        <dbReference type="ARBA" id="ARBA00022448"/>
    </source>
</evidence>
<dbReference type="Pfam" id="PF03573">
    <property type="entry name" value="OprD"/>
    <property type="match status" value="1"/>
</dbReference>
<evidence type="ECO:0000313" key="5">
    <source>
        <dbReference type="EMBL" id="PBK05182.1"/>
    </source>
</evidence>
<evidence type="ECO:0000256" key="1">
    <source>
        <dbReference type="ARBA" id="ARBA00009075"/>
    </source>
</evidence>
<protein>
    <submittedName>
        <fullName evidence="5">Outer membrane porin, OprD family</fullName>
    </submittedName>
</protein>
<reference evidence="5 6" key="1">
    <citation type="submission" date="2017-09" db="EMBL/GenBank/DDBJ databases">
        <title>Pseudomonas abyssi sp. nov. isolated from Abyssopelagic Water.</title>
        <authorList>
            <person name="Wei Y."/>
        </authorList>
    </citation>
    <scope>NUCLEOTIDE SEQUENCE [LARGE SCALE GENOMIC DNA]</scope>
    <source>
        <strain evidence="5 6">MT5</strain>
    </source>
</reference>
<feature type="chain" id="PRO_5012019880" evidence="4">
    <location>
        <begin position="24"/>
        <end position="434"/>
    </location>
</feature>
<dbReference type="Gene3D" id="2.40.160.10">
    <property type="entry name" value="Porin"/>
    <property type="match status" value="1"/>
</dbReference>
<dbReference type="AlphaFoldDB" id="A0A2A3MK70"/>
<evidence type="ECO:0000313" key="6">
    <source>
        <dbReference type="Proteomes" id="UP000242313"/>
    </source>
</evidence>
<organism evidence="5 6">
    <name type="scientific">Pseudomonas abyssi</name>
    <dbReference type="NCBI Taxonomy" id="170540"/>
    <lineage>
        <taxon>Bacteria</taxon>
        <taxon>Pseudomonadati</taxon>
        <taxon>Pseudomonadota</taxon>
        <taxon>Gammaproteobacteria</taxon>
        <taxon>Pseudomonadales</taxon>
        <taxon>Pseudomonadaceae</taxon>
        <taxon>Pseudomonas</taxon>
    </lineage>
</organism>
<keyword evidence="3 4" id="KW-0732">Signal</keyword>
<dbReference type="GO" id="GO:0015288">
    <property type="term" value="F:porin activity"/>
    <property type="evidence" value="ECO:0007669"/>
    <property type="project" value="TreeGrafter"/>
</dbReference>
<accession>A0A2A3MK70</accession>
<gene>
    <name evidence="5" type="ORF">CNQ84_05180</name>
</gene>
<feature type="signal peptide" evidence="4">
    <location>
        <begin position="1"/>
        <end position="23"/>
    </location>
</feature>